<reference evidence="3 4" key="1">
    <citation type="submission" date="2020-08" db="EMBL/GenBank/DDBJ databases">
        <title>A Genomic Blueprint of the Chicken Gut Microbiome.</title>
        <authorList>
            <person name="Gilroy R."/>
            <person name="Ravi A."/>
            <person name="Getino M."/>
            <person name="Pursley I."/>
            <person name="Horton D.L."/>
            <person name="Alikhan N.-F."/>
            <person name="Baker D."/>
            <person name="Gharbi K."/>
            <person name="Hall N."/>
            <person name="Watson M."/>
            <person name="Adriaenssens E.M."/>
            <person name="Foster-Nyarko E."/>
            <person name="Jarju S."/>
            <person name="Secka A."/>
            <person name="Antonio M."/>
            <person name="Oren A."/>
            <person name="Chaudhuri R."/>
            <person name="La Ragione R.M."/>
            <person name="Hildebrand F."/>
            <person name="Pallen M.J."/>
        </authorList>
    </citation>
    <scope>NUCLEOTIDE SEQUENCE [LARGE SCALE GENOMIC DNA]</scope>
    <source>
        <strain evidence="3 4">Re57</strain>
    </source>
</reference>
<dbReference type="Proteomes" id="UP000651517">
    <property type="component" value="Unassembled WGS sequence"/>
</dbReference>
<evidence type="ECO:0000256" key="1">
    <source>
        <dbReference type="SAM" id="MobiDB-lite"/>
    </source>
</evidence>
<keyword evidence="3" id="KW-0808">Transferase</keyword>
<dbReference type="InterPro" id="IPR035985">
    <property type="entry name" value="Ubiquitin-activating_enz"/>
</dbReference>
<evidence type="ECO:0000313" key="3">
    <source>
        <dbReference type="EMBL" id="MBD8021723.1"/>
    </source>
</evidence>
<dbReference type="PANTHER" id="PTHR10953">
    <property type="entry name" value="UBIQUITIN-ACTIVATING ENZYME E1"/>
    <property type="match status" value="1"/>
</dbReference>
<organism evidence="3 4">
    <name type="scientific">Brevibacterium gallinarum</name>
    <dbReference type="NCBI Taxonomy" id="2762220"/>
    <lineage>
        <taxon>Bacteria</taxon>
        <taxon>Bacillati</taxon>
        <taxon>Actinomycetota</taxon>
        <taxon>Actinomycetes</taxon>
        <taxon>Micrococcales</taxon>
        <taxon>Brevibacteriaceae</taxon>
        <taxon>Brevibacterium</taxon>
    </lineage>
</organism>
<evidence type="ECO:0000313" key="4">
    <source>
        <dbReference type="Proteomes" id="UP000651517"/>
    </source>
</evidence>
<dbReference type="PANTHER" id="PTHR10953:SF102">
    <property type="entry name" value="ADENYLYLTRANSFERASE AND SULFURTRANSFERASE MOCS3"/>
    <property type="match status" value="1"/>
</dbReference>
<dbReference type="InterPro" id="IPR001763">
    <property type="entry name" value="Rhodanese-like_dom"/>
</dbReference>
<dbReference type="InterPro" id="IPR000594">
    <property type="entry name" value="ThiF_NAD_FAD-bd"/>
</dbReference>
<dbReference type="InterPro" id="IPR045886">
    <property type="entry name" value="ThiF/MoeB/HesA"/>
</dbReference>
<dbReference type="Gene3D" id="3.40.250.10">
    <property type="entry name" value="Rhodanese-like domain"/>
    <property type="match status" value="1"/>
</dbReference>
<dbReference type="SMART" id="SM00450">
    <property type="entry name" value="RHOD"/>
    <property type="match status" value="1"/>
</dbReference>
<dbReference type="PROSITE" id="PS50206">
    <property type="entry name" value="RHODANESE_3"/>
    <property type="match status" value="1"/>
</dbReference>
<proteinExistence type="predicted"/>
<comment type="caution">
    <text evidence="3">The sequence shown here is derived from an EMBL/GenBank/DDBJ whole genome shotgun (WGS) entry which is preliminary data.</text>
</comment>
<dbReference type="SUPFAM" id="SSF69572">
    <property type="entry name" value="Activating enzymes of the ubiquitin-like proteins"/>
    <property type="match status" value="1"/>
</dbReference>
<dbReference type="RefSeq" id="WP_191727256.1">
    <property type="nucleotide sequence ID" value="NZ_JACSPY010000018.1"/>
</dbReference>
<name>A0ABR8WXL2_9MICO</name>
<dbReference type="CDD" id="cd00757">
    <property type="entry name" value="ThiF_MoeB_HesA_family"/>
    <property type="match status" value="1"/>
</dbReference>
<protein>
    <submittedName>
        <fullName evidence="3">Molybdopterin-synthase adenylyltransferase MoeB</fullName>
    </submittedName>
</protein>
<dbReference type="SUPFAM" id="SSF52821">
    <property type="entry name" value="Rhodanese/Cell cycle control phosphatase"/>
    <property type="match status" value="1"/>
</dbReference>
<dbReference type="CDD" id="cd00158">
    <property type="entry name" value="RHOD"/>
    <property type="match status" value="1"/>
</dbReference>
<feature type="domain" description="Rhodanese" evidence="2">
    <location>
        <begin position="288"/>
        <end position="384"/>
    </location>
</feature>
<keyword evidence="3" id="KW-0548">Nucleotidyltransferase</keyword>
<sequence length="414" mass="43826">MSLPPLLAPGAPLSAEERTWFSRHLRMPEFGETAQRRLRAARVLIIGAGGLGSPAALYLAAAGVGALGIVDDDTVSVSNLQRQILHRADRVGGPKTASAQQTLTALSPHVQIEELPVRLDIDNACRIIGEWDLVIDGSDNFASRYLVNDACALTGRPSIWGSLLRFEGQYSVFWDSAPDGLGVDYRDAYPSPPPPGFAPSCAEAGVLGALCGVIGSAMALEAVKLITGVGEPMLGRLVLVDALSGRTEEVPVRRRADRRPITELEAVSEACETAVAELTPHEAHSRLSNGQALLVDVRTDEETAELAYPNAVHLPLAELMEDRTQAAALRERLASGPHRELIIGCQSGARSLQAADILTEAGIPAFSLHGGIAAWKAAGLPTERPLHADPSHSSIPGADPAGHEPIAEEQEQTP</sequence>
<gene>
    <name evidence="3" type="primary">moeB</name>
    <name evidence="3" type="ORF">H9634_13130</name>
</gene>
<dbReference type="Gene3D" id="3.40.50.720">
    <property type="entry name" value="NAD(P)-binding Rossmann-like Domain"/>
    <property type="match status" value="1"/>
</dbReference>
<dbReference type="InterPro" id="IPR036873">
    <property type="entry name" value="Rhodanese-like_dom_sf"/>
</dbReference>
<keyword evidence="4" id="KW-1185">Reference proteome</keyword>
<feature type="region of interest" description="Disordered" evidence="1">
    <location>
        <begin position="382"/>
        <end position="414"/>
    </location>
</feature>
<evidence type="ECO:0000259" key="2">
    <source>
        <dbReference type="PROSITE" id="PS50206"/>
    </source>
</evidence>
<accession>A0ABR8WXL2</accession>
<dbReference type="NCBIfam" id="NF004281">
    <property type="entry name" value="PRK05690.1"/>
    <property type="match status" value="1"/>
</dbReference>
<dbReference type="EMBL" id="JACSPY010000018">
    <property type="protein sequence ID" value="MBD8021723.1"/>
    <property type="molecule type" value="Genomic_DNA"/>
</dbReference>
<dbReference type="Pfam" id="PF00899">
    <property type="entry name" value="ThiF"/>
    <property type="match status" value="1"/>
</dbReference>
<dbReference type="Pfam" id="PF00581">
    <property type="entry name" value="Rhodanese"/>
    <property type="match status" value="1"/>
</dbReference>
<dbReference type="GO" id="GO:0016779">
    <property type="term" value="F:nucleotidyltransferase activity"/>
    <property type="evidence" value="ECO:0007669"/>
    <property type="project" value="UniProtKB-KW"/>
</dbReference>